<protein>
    <submittedName>
        <fullName evidence="1">Uncharacterized protein</fullName>
    </submittedName>
</protein>
<dbReference type="AlphaFoldDB" id="A0A9W7E333"/>
<accession>A0A9W7E333</accession>
<dbReference type="PANTHER" id="PTHR34496">
    <property type="entry name" value="GLCNAC TRANSFERASE-RELATED"/>
    <property type="match status" value="1"/>
</dbReference>
<organism evidence="1 2">
    <name type="scientific">Triparma retinervis</name>
    <dbReference type="NCBI Taxonomy" id="2557542"/>
    <lineage>
        <taxon>Eukaryota</taxon>
        <taxon>Sar</taxon>
        <taxon>Stramenopiles</taxon>
        <taxon>Ochrophyta</taxon>
        <taxon>Bolidophyceae</taxon>
        <taxon>Parmales</taxon>
        <taxon>Triparmaceae</taxon>
        <taxon>Triparma</taxon>
    </lineage>
</organism>
<dbReference type="Proteomes" id="UP001165082">
    <property type="component" value="Unassembled WGS sequence"/>
</dbReference>
<evidence type="ECO:0000313" key="1">
    <source>
        <dbReference type="EMBL" id="GMH63485.1"/>
    </source>
</evidence>
<keyword evidence="2" id="KW-1185">Reference proteome</keyword>
<dbReference type="OrthoDB" id="76265at2759"/>
<dbReference type="InterPro" id="IPR021067">
    <property type="entry name" value="Glycosyltransferase"/>
</dbReference>
<evidence type="ECO:0000313" key="2">
    <source>
        <dbReference type="Proteomes" id="UP001165082"/>
    </source>
</evidence>
<dbReference type="EMBL" id="BRXZ01002498">
    <property type="protein sequence ID" value="GMH63485.1"/>
    <property type="molecule type" value="Genomic_DNA"/>
</dbReference>
<dbReference type="PANTHER" id="PTHR34496:SF10">
    <property type="entry name" value="GLCNAC TRANSFERASE"/>
    <property type="match status" value="1"/>
</dbReference>
<reference evidence="1" key="1">
    <citation type="submission" date="2022-07" db="EMBL/GenBank/DDBJ databases">
        <title>Genome analysis of Parmales, a sister group of diatoms, reveals the evolutionary specialization of diatoms from phago-mixotrophs to photoautotrophs.</title>
        <authorList>
            <person name="Ban H."/>
            <person name="Sato S."/>
            <person name="Yoshikawa S."/>
            <person name="Kazumasa Y."/>
            <person name="Nakamura Y."/>
            <person name="Ichinomiya M."/>
            <person name="Saitoh K."/>
            <person name="Sato N."/>
            <person name="Blanc-Mathieu R."/>
            <person name="Endo H."/>
            <person name="Kuwata A."/>
            <person name="Ogata H."/>
        </authorList>
    </citation>
    <scope>NUCLEOTIDE SEQUENCE</scope>
</reference>
<gene>
    <name evidence="1" type="ORF">TrRE_jg11326</name>
</gene>
<comment type="caution">
    <text evidence="1">The sequence shown here is derived from an EMBL/GenBank/DDBJ whole genome shotgun (WGS) entry which is preliminary data.</text>
</comment>
<proteinExistence type="predicted"/>
<dbReference type="Pfam" id="PF11397">
    <property type="entry name" value="GlcNAc"/>
    <property type="match status" value="1"/>
</dbReference>
<name>A0A9W7E333_9STRA</name>
<sequence>MWTSGYDLFSPSVDVTSHIYVRRHKPKFWETFNRVWGRNSGGHNAIQLRVIDRVKSSLGYPESSSDMVHPKSILDHLDEYGMGQERPLETYLDMVGIDVRGKVTYQQKDDWCHKGLVPPHYGERREELQKLYA</sequence>